<accession>A0A1F5TQ34</accession>
<dbReference type="AlphaFoldDB" id="A0A1F5TQ34"/>
<dbReference type="Proteomes" id="UP000177579">
    <property type="component" value="Unassembled WGS sequence"/>
</dbReference>
<evidence type="ECO:0000313" key="2">
    <source>
        <dbReference type="Proteomes" id="UP000177579"/>
    </source>
</evidence>
<organism evidence="1 2">
    <name type="scientific">Candidatus Falkowbacteria bacterium RIFOXYD2_FULL_34_120</name>
    <dbReference type="NCBI Taxonomy" id="1798007"/>
    <lineage>
        <taxon>Bacteria</taxon>
        <taxon>Candidatus Falkowiibacteriota</taxon>
    </lineage>
</organism>
<gene>
    <name evidence="1" type="ORF">A2531_03300</name>
</gene>
<reference evidence="1 2" key="1">
    <citation type="journal article" date="2016" name="Nat. Commun.">
        <title>Thousands of microbial genomes shed light on interconnected biogeochemical processes in an aquifer system.</title>
        <authorList>
            <person name="Anantharaman K."/>
            <person name="Brown C.T."/>
            <person name="Hug L.A."/>
            <person name="Sharon I."/>
            <person name="Castelle C.J."/>
            <person name="Probst A.J."/>
            <person name="Thomas B.C."/>
            <person name="Singh A."/>
            <person name="Wilkins M.J."/>
            <person name="Karaoz U."/>
            <person name="Brodie E.L."/>
            <person name="Williams K.H."/>
            <person name="Hubbard S.S."/>
            <person name="Banfield J.F."/>
        </authorList>
    </citation>
    <scope>NUCLEOTIDE SEQUENCE [LARGE SCALE GENOMIC DNA]</scope>
</reference>
<sequence length="100" mass="11748">MSEDKQNKGFQSLGDILNISKEEDCFDGLKTNKRKGTAYVWQDFALRVIKELNIPSFKRSAVFKICKENSKETVERAMNDTKELCKTGERWKYFFKIINQ</sequence>
<name>A0A1F5TQ34_9BACT</name>
<dbReference type="EMBL" id="MFGO01000014">
    <property type="protein sequence ID" value="OGF41083.1"/>
    <property type="molecule type" value="Genomic_DNA"/>
</dbReference>
<evidence type="ECO:0000313" key="1">
    <source>
        <dbReference type="EMBL" id="OGF41083.1"/>
    </source>
</evidence>
<protein>
    <submittedName>
        <fullName evidence="1">Uncharacterized protein</fullName>
    </submittedName>
</protein>
<comment type="caution">
    <text evidence="1">The sequence shown here is derived from an EMBL/GenBank/DDBJ whole genome shotgun (WGS) entry which is preliminary data.</text>
</comment>
<proteinExistence type="predicted"/>